<organism evidence="1 2">
    <name type="scientific">Sphaerobolus stellatus (strain SS14)</name>
    <dbReference type="NCBI Taxonomy" id="990650"/>
    <lineage>
        <taxon>Eukaryota</taxon>
        <taxon>Fungi</taxon>
        <taxon>Dikarya</taxon>
        <taxon>Basidiomycota</taxon>
        <taxon>Agaricomycotina</taxon>
        <taxon>Agaricomycetes</taxon>
        <taxon>Phallomycetidae</taxon>
        <taxon>Geastrales</taxon>
        <taxon>Sphaerobolaceae</taxon>
        <taxon>Sphaerobolus</taxon>
    </lineage>
</organism>
<reference evidence="1 2" key="1">
    <citation type="submission" date="2014-06" db="EMBL/GenBank/DDBJ databases">
        <title>Evolutionary Origins and Diversification of the Mycorrhizal Mutualists.</title>
        <authorList>
            <consortium name="DOE Joint Genome Institute"/>
            <consortium name="Mycorrhizal Genomics Consortium"/>
            <person name="Kohler A."/>
            <person name="Kuo A."/>
            <person name="Nagy L.G."/>
            <person name="Floudas D."/>
            <person name="Copeland A."/>
            <person name="Barry K.W."/>
            <person name="Cichocki N."/>
            <person name="Veneault-Fourrey C."/>
            <person name="LaButti K."/>
            <person name="Lindquist E.A."/>
            <person name="Lipzen A."/>
            <person name="Lundell T."/>
            <person name="Morin E."/>
            <person name="Murat C."/>
            <person name="Riley R."/>
            <person name="Ohm R."/>
            <person name="Sun H."/>
            <person name="Tunlid A."/>
            <person name="Henrissat B."/>
            <person name="Grigoriev I.V."/>
            <person name="Hibbett D.S."/>
            <person name="Martin F."/>
        </authorList>
    </citation>
    <scope>NUCLEOTIDE SEQUENCE [LARGE SCALE GENOMIC DNA]</scope>
    <source>
        <strain evidence="1 2">SS14</strain>
    </source>
</reference>
<evidence type="ECO:0000313" key="2">
    <source>
        <dbReference type="Proteomes" id="UP000054279"/>
    </source>
</evidence>
<dbReference type="HOGENOM" id="CLU_2135130_0_0_1"/>
<evidence type="ECO:0000313" key="1">
    <source>
        <dbReference type="EMBL" id="KIJ25862.1"/>
    </source>
</evidence>
<dbReference type="AlphaFoldDB" id="A0A0C9U9W2"/>
<protein>
    <submittedName>
        <fullName evidence="1">Uncharacterized protein</fullName>
    </submittedName>
</protein>
<dbReference type="EMBL" id="KN837395">
    <property type="protein sequence ID" value="KIJ25862.1"/>
    <property type="molecule type" value="Genomic_DNA"/>
</dbReference>
<accession>A0A0C9U9W2</accession>
<dbReference type="Proteomes" id="UP000054279">
    <property type="component" value="Unassembled WGS sequence"/>
</dbReference>
<sequence length="113" mass="13060">MARSFLDIEDIRSLSITNQVLWGCLLPTIFKELALQEFRVVFQQDIDSILAHLKSERADSYPTLQPKDIKRDPHVTLGNCIFFVSPPARENLKDVVIRQLTDLWRTTYGELSL</sequence>
<gene>
    <name evidence="1" type="ORF">M422DRAFT_273144</name>
</gene>
<keyword evidence="2" id="KW-1185">Reference proteome</keyword>
<proteinExistence type="predicted"/>
<name>A0A0C9U9W2_SPHS4</name>